<dbReference type="EMBL" id="CP080647">
    <property type="protein sequence ID" value="QYX83079.1"/>
    <property type="molecule type" value="Genomic_DNA"/>
</dbReference>
<proteinExistence type="predicted"/>
<evidence type="ECO:0000313" key="2">
    <source>
        <dbReference type="EMBL" id="QYX83079.1"/>
    </source>
</evidence>
<feature type="transmembrane region" description="Helical" evidence="1">
    <location>
        <begin position="251"/>
        <end position="271"/>
    </location>
</feature>
<evidence type="ECO:0008006" key="4">
    <source>
        <dbReference type="Google" id="ProtNLM"/>
    </source>
</evidence>
<keyword evidence="1" id="KW-0812">Transmembrane</keyword>
<keyword evidence="1" id="KW-1133">Transmembrane helix</keyword>
<evidence type="ECO:0000313" key="3">
    <source>
        <dbReference type="Proteomes" id="UP000827138"/>
    </source>
</evidence>
<reference evidence="2 3" key="1">
    <citation type="submission" date="2021-08" db="EMBL/GenBank/DDBJ databases">
        <authorList>
            <person name="Ping M."/>
        </authorList>
    </citation>
    <scope>NUCLEOTIDE SEQUENCE [LARGE SCALE GENOMIC DNA]</scope>
    <source>
        <strain evidence="2 3">MG28</strain>
    </source>
</reference>
<gene>
    <name evidence="2" type="ORF">K1J60_20635</name>
</gene>
<feature type="transmembrane region" description="Helical" evidence="1">
    <location>
        <begin position="21"/>
        <end position="43"/>
    </location>
</feature>
<evidence type="ECO:0000256" key="1">
    <source>
        <dbReference type="SAM" id="Phobius"/>
    </source>
</evidence>
<dbReference type="Proteomes" id="UP000827138">
    <property type="component" value="Chromosome"/>
</dbReference>
<protein>
    <recommendedName>
        <fullName evidence="4">Integral membrane protein</fullName>
    </recommendedName>
</protein>
<accession>A0ABX8Y4N6</accession>
<sequence length="422" mass="44370">MNALESVAPPRAARHHPFRSLGSVLLILLAALLSLLSVVAVWANSIVQDTDRYVATVAPLASDPDVQKAITNRVTDAVLAQVDVDALVKQLTDAAAQKGVPPRVAELLNDLDGPIESGLKRLVSGSVERVVSSSAFETVWVNANRRAHSALDKALTGQADSTVRLENNEVVIDLGPIVADVKNRLVDAGFSPAARIPAVHTDFVVFASEDVGKVKTYVRVLEILGGWLPVIALLIAAVGVYVAFNRRHALIGAALAVFVAMLVLGIGLTVARDVYLDHLPPGTSQAAAGSVYDALVKFLRAGVRALAAVALFTAAGAFLAGPSRVAVLTRTGCRRSIGGLRDVATSAGLRLGAVGWFVHRFKRWIGAAILVIAAVVLFTWSYPTTAVVVWTAVITLLGFAVREFLDAPSAPPADSQTEAAAQ</sequence>
<feature type="transmembrane region" description="Helical" evidence="1">
    <location>
        <begin position="364"/>
        <end position="382"/>
    </location>
</feature>
<organism evidence="2 3">
    <name type="scientific">Streptomyces akebiae</name>
    <dbReference type="NCBI Taxonomy" id="2865673"/>
    <lineage>
        <taxon>Bacteria</taxon>
        <taxon>Bacillati</taxon>
        <taxon>Actinomycetota</taxon>
        <taxon>Actinomycetes</taxon>
        <taxon>Kitasatosporales</taxon>
        <taxon>Streptomycetaceae</taxon>
        <taxon>Streptomyces</taxon>
    </lineage>
</organism>
<feature type="transmembrane region" description="Helical" evidence="1">
    <location>
        <begin position="224"/>
        <end position="244"/>
    </location>
</feature>
<keyword evidence="1" id="KW-0472">Membrane</keyword>
<name>A0ABX8Y4N6_9ACTN</name>
<keyword evidence="3" id="KW-1185">Reference proteome</keyword>
<feature type="transmembrane region" description="Helical" evidence="1">
    <location>
        <begin position="301"/>
        <end position="320"/>
    </location>
</feature>